<dbReference type="Proteomes" id="UP001156601">
    <property type="component" value="Unassembled WGS sequence"/>
</dbReference>
<proteinExistence type="inferred from homology"/>
<feature type="transmembrane region" description="Helical" evidence="4">
    <location>
        <begin position="156"/>
        <end position="175"/>
    </location>
</feature>
<keyword evidence="2 3" id="KW-0238">DNA-binding</keyword>
<dbReference type="PANTHER" id="PTHR36842:SF1">
    <property type="entry name" value="PROTEIN TOLB"/>
    <property type="match status" value="1"/>
</dbReference>
<dbReference type="PROSITE" id="PS51755">
    <property type="entry name" value="OMPR_PHOB"/>
    <property type="match status" value="1"/>
</dbReference>
<name>A0AA37WHW8_9ALTE</name>
<evidence type="ECO:0000256" key="3">
    <source>
        <dbReference type="PROSITE-ProRule" id="PRU01091"/>
    </source>
</evidence>
<dbReference type="InterPro" id="IPR011659">
    <property type="entry name" value="WD40"/>
</dbReference>
<dbReference type="SUPFAM" id="SSF63825">
    <property type="entry name" value="YWTD domain"/>
    <property type="match status" value="1"/>
</dbReference>
<evidence type="ECO:0000313" key="6">
    <source>
        <dbReference type="EMBL" id="GLR71566.1"/>
    </source>
</evidence>
<dbReference type="GO" id="GO:0006355">
    <property type="term" value="P:regulation of DNA-templated transcription"/>
    <property type="evidence" value="ECO:0007669"/>
    <property type="project" value="InterPro"/>
</dbReference>
<dbReference type="Pfam" id="PF00486">
    <property type="entry name" value="Trans_reg_C"/>
    <property type="match status" value="1"/>
</dbReference>
<dbReference type="SUPFAM" id="SSF46894">
    <property type="entry name" value="C-terminal effector domain of the bipartite response regulators"/>
    <property type="match status" value="1"/>
</dbReference>
<evidence type="ECO:0000256" key="4">
    <source>
        <dbReference type="SAM" id="Phobius"/>
    </source>
</evidence>
<dbReference type="SUPFAM" id="SSF82171">
    <property type="entry name" value="DPP6 N-terminal domain-like"/>
    <property type="match status" value="1"/>
</dbReference>
<evidence type="ECO:0000256" key="1">
    <source>
        <dbReference type="ARBA" id="ARBA00009820"/>
    </source>
</evidence>
<dbReference type="SMART" id="SM00862">
    <property type="entry name" value="Trans_reg_C"/>
    <property type="match status" value="1"/>
</dbReference>
<feature type="DNA-binding region" description="OmpR/PhoB-type" evidence="3">
    <location>
        <begin position="2"/>
        <end position="98"/>
    </location>
</feature>
<dbReference type="Gene3D" id="2.120.10.30">
    <property type="entry name" value="TolB, C-terminal domain"/>
    <property type="match status" value="2"/>
</dbReference>
<keyword evidence="7" id="KW-1185">Reference proteome</keyword>
<dbReference type="GO" id="GO:0000160">
    <property type="term" value="P:phosphorelay signal transduction system"/>
    <property type="evidence" value="ECO:0007669"/>
    <property type="project" value="InterPro"/>
</dbReference>
<dbReference type="RefSeq" id="WP_284217917.1">
    <property type="nucleotide sequence ID" value="NZ_BSOT01000006.1"/>
</dbReference>
<keyword evidence="4" id="KW-0812">Transmembrane</keyword>
<dbReference type="GO" id="GO:0003677">
    <property type="term" value="F:DNA binding"/>
    <property type="evidence" value="ECO:0007669"/>
    <property type="project" value="UniProtKB-UniRule"/>
</dbReference>
<dbReference type="CDD" id="cd00383">
    <property type="entry name" value="trans_reg_C"/>
    <property type="match status" value="1"/>
</dbReference>
<dbReference type="InterPro" id="IPR001867">
    <property type="entry name" value="OmpR/PhoB-type_DNA-bd"/>
</dbReference>
<evidence type="ECO:0000256" key="2">
    <source>
        <dbReference type="ARBA" id="ARBA00023125"/>
    </source>
</evidence>
<protein>
    <recommendedName>
        <fullName evidence="5">OmpR/PhoB-type domain-containing protein</fullName>
    </recommendedName>
</protein>
<dbReference type="AlphaFoldDB" id="A0AA37WHW8"/>
<evidence type="ECO:0000259" key="5">
    <source>
        <dbReference type="PROSITE" id="PS51755"/>
    </source>
</evidence>
<dbReference type="InterPro" id="IPR036388">
    <property type="entry name" value="WH-like_DNA-bd_sf"/>
</dbReference>
<reference evidence="6" key="1">
    <citation type="journal article" date="2014" name="Int. J. Syst. Evol. Microbiol.">
        <title>Complete genome sequence of Corynebacterium casei LMG S-19264T (=DSM 44701T), isolated from a smear-ripened cheese.</title>
        <authorList>
            <consortium name="US DOE Joint Genome Institute (JGI-PGF)"/>
            <person name="Walter F."/>
            <person name="Albersmeier A."/>
            <person name="Kalinowski J."/>
            <person name="Ruckert C."/>
        </authorList>
    </citation>
    <scope>NUCLEOTIDE SEQUENCE</scope>
    <source>
        <strain evidence="6">NBRC 110023</strain>
    </source>
</reference>
<comment type="similarity">
    <text evidence="1">Belongs to the TolB family.</text>
</comment>
<gene>
    <name evidence="6" type="ORF">GCM10007852_24740</name>
</gene>
<dbReference type="InterPro" id="IPR016032">
    <property type="entry name" value="Sig_transdc_resp-reg_C-effctor"/>
</dbReference>
<dbReference type="Pfam" id="PF07676">
    <property type="entry name" value="PD40"/>
    <property type="match status" value="1"/>
</dbReference>
<reference evidence="6" key="2">
    <citation type="submission" date="2023-01" db="EMBL/GenBank/DDBJ databases">
        <title>Draft genome sequence of Agaribacter marinus strain NBRC 110023.</title>
        <authorList>
            <person name="Sun Q."/>
            <person name="Mori K."/>
        </authorList>
    </citation>
    <scope>NUCLEOTIDE SEQUENCE</scope>
    <source>
        <strain evidence="6">NBRC 110023</strain>
    </source>
</reference>
<dbReference type="EMBL" id="BSOT01000006">
    <property type="protein sequence ID" value="GLR71566.1"/>
    <property type="molecule type" value="Genomic_DNA"/>
</dbReference>
<feature type="domain" description="OmpR/PhoB-type" evidence="5">
    <location>
        <begin position="2"/>
        <end position="98"/>
    </location>
</feature>
<keyword evidence="4" id="KW-0472">Membrane</keyword>
<comment type="caution">
    <text evidence="6">The sequence shown here is derived from an EMBL/GenBank/DDBJ whole genome shotgun (WGS) entry which is preliminary data.</text>
</comment>
<accession>A0AA37WHW8</accession>
<sequence length="723" mass="81460">MSVQYWVGGFFIDLSRNQITQNEQSQTIAPKALSVLTYLAEHRGKVISHDELLENVWEGTVVSPNTLQRSIAQLRKALGDDGKIYIKTHAKQGYSLECDVRWHGQEGVAPAREATNAATNQTIDSHTIDIHIATPVNVASTKSDGNSAPTTYVKRLIFAFFAIVIVSIVGANLVISDATPNLSFGELRLLTTTDNRELASIYSPDGQYVVFHRYSEEFCLNNIWAKNLNTQEEFQLTSELDSYGSHSFSKDGNKLAFIISRDCVAPTSQKKCYVLMTLDFHKAIVSPQRPTELIECKNSVIRSPVWLNNDNIALLQKTAERWTLISYSPEDDTSDIIYSLEDGNIIDYDYSAKEDLIALTSVRSDGLYYIEILSSEGVLLSSNKIEYPDEIAPLRYVYPNFSPYENQLIFSTGRQLFTLSYEGHVDNVSLPLDSPMGTPVFHPSGGKMLVIKGHYDSDIASISIEHLMQKDGDLSESADYEVLERSILRDYSARKQANGSAIAYLSGRSGETQVWLFDGNQSQQLTHFPLDTNIYGMDWATDGNSLLVNVDHQLVQVSLDGTQHSIPFEYPLDSLLQWDSNEQTALINLRINGVLAFAELNLRNSQMRIIKNERVDWAYKNDEGNLIYIDHMDRFWLSGALEDQRIQALDDQGSDKRFVVKNDIIYGVNEDFELWSYSLNDSTFNIIAKLPTNVDYLTDIDDSQLLITIRDSARKEVAELSLK</sequence>
<keyword evidence="4" id="KW-1133">Transmembrane helix</keyword>
<dbReference type="PANTHER" id="PTHR36842">
    <property type="entry name" value="PROTEIN TOLB HOMOLOG"/>
    <property type="match status" value="1"/>
</dbReference>
<dbReference type="Gene3D" id="1.10.10.10">
    <property type="entry name" value="Winged helix-like DNA-binding domain superfamily/Winged helix DNA-binding domain"/>
    <property type="match status" value="1"/>
</dbReference>
<evidence type="ECO:0000313" key="7">
    <source>
        <dbReference type="Proteomes" id="UP001156601"/>
    </source>
</evidence>
<organism evidence="6 7">
    <name type="scientific">Agaribacter marinus</name>
    <dbReference type="NCBI Taxonomy" id="1431249"/>
    <lineage>
        <taxon>Bacteria</taxon>
        <taxon>Pseudomonadati</taxon>
        <taxon>Pseudomonadota</taxon>
        <taxon>Gammaproteobacteria</taxon>
        <taxon>Alteromonadales</taxon>
        <taxon>Alteromonadaceae</taxon>
        <taxon>Agaribacter</taxon>
    </lineage>
</organism>
<dbReference type="InterPro" id="IPR011042">
    <property type="entry name" value="6-blade_b-propeller_TolB-like"/>
</dbReference>